<protein>
    <submittedName>
        <fullName evidence="1">Uncharacterized protein</fullName>
    </submittedName>
</protein>
<proteinExistence type="predicted"/>
<evidence type="ECO:0000313" key="2">
    <source>
        <dbReference type="Proteomes" id="UP001139171"/>
    </source>
</evidence>
<evidence type="ECO:0000313" key="1">
    <source>
        <dbReference type="EMBL" id="MCD1125199.1"/>
    </source>
</evidence>
<dbReference type="RefSeq" id="WP_230608187.1">
    <property type="nucleotide sequence ID" value="NZ_JAJNAG010000005.1"/>
</dbReference>
<dbReference type="EMBL" id="JAJNAG010000005">
    <property type="protein sequence ID" value="MCD1125199.1"/>
    <property type="molecule type" value="Genomic_DNA"/>
</dbReference>
<organism evidence="1 2">
    <name type="scientific">Limnobaculum eriocheiris</name>
    <dbReference type="NCBI Taxonomy" id="2897391"/>
    <lineage>
        <taxon>Bacteria</taxon>
        <taxon>Pseudomonadati</taxon>
        <taxon>Pseudomonadota</taxon>
        <taxon>Gammaproteobacteria</taxon>
        <taxon>Enterobacterales</taxon>
        <taxon>Budviciaceae</taxon>
        <taxon>Limnobaculum</taxon>
    </lineage>
</organism>
<gene>
    <name evidence="1" type="ORF">LPW36_04015</name>
</gene>
<dbReference type="AlphaFoldDB" id="A0A9X1MUI7"/>
<accession>A0A9X1MUI7</accession>
<sequence length="291" mass="34610">MKFNMFDDFRFIFPRKIDKYKNKHKLECDFNKVNKEYCLNSFVLKTGRPINHYQYLKNNFTALIDGVAIFEKNNHEEITKGLKTIIYKKNKIFKQMQGYNNEIFIKNKKMGFLSFSLRLSKAINRNMAEHTEILRKSLIRFFNNMRSKKFYSSDVVGYFWVMLQDNGGFPYMHVVFHFKNNDFNALVGHEIIETWIRVVNFYKVEGELLFLNATEDFTNGTGIYCLENKGEILTMKTYSTNTDWNDVDYALFKQFKGYNKKLFDQYLYALAKKSYFINPKGRAVGFSSIKD</sequence>
<reference evidence="1" key="1">
    <citation type="submission" date="2021-11" db="EMBL/GenBank/DDBJ databases">
        <title>Jinshanibacter sp. isolated from one year old Eriocheir sinensis.</title>
        <authorList>
            <person name="Li J.-Y."/>
            <person name="He W."/>
            <person name="Gao T.-H."/>
        </authorList>
    </citation>
    <scope>NUCLEOTIDE SEQUENCE</scope>
    <source>
        <strain evidence="1">LJY008</strain>
    </source>
</reference>
<comment type="caution">
    <text evidence="1">The sequence shown here is derived from an EMBL/GenBank/DDBJ whole genome shotgun (WGS) entry which is preliminary data.</text>
</comment>
<name>A0A9X1MUI7_9GAMM</name>
<keyword evidence="2" id="KW-1185">Reference proteome</keyword>
<dbReference type="Proteomes" id="UP001139171">
    <property type="component" value="Unassembled WGS sequence"/>
</dbReference>